<dbReference type="RefSeq" id="WP_084069948.1">
    <property type="nucleotide sequence ID" value="NZ_FWXY01000014.1"/>
</dbReference>
<dbReference type="AlphaFoldDB" id="A0A1W2D072"/>
<dbReference type="Proteomes" id="UP000192418">
    <property type="component" value="Unassembled WGS sequence"/>
</dbReference>
<accession>A0A1W2D072</accession>
<protein>
    <recommendedName>
        <fullName evidence="3">7-cyano-7-deazaguanine synthase (Queuosine biosynthesis)</fullName>
    </recommendedName>
</protein>
<dbReference type="EMBL" id="FWXY01000014">
    <property type="protein sequence ID" value="SMC90388.1"/>
    <property type="molecule type" value="Genomic_DNA"/>
</dbReference>
<evidence type="ECO:0000313" key="1">
    <source>
        <dbReference type="EMBL" id="SMC90388.1"/>
    </source>
</evidence>
<proteinExistence type="predicted"/>
<name>A0A1W2D072_9BACT</name>
<evidence type="ECO:0008006" key="3">
    <source>
        <dbReference type="Google" id="ProtNLM"/>
    </source>
</evidence>
<dbReference type="OrthoDB" id="5413327at2"/>
<dbReference type="STRING" id="1121400.SAMN02746065_11483"/>
<keyword evidence="2" id="KW-1185">Reference proteome</keyword>
<sequence>MIISQLNRTKDHAFTQISARVQFEESDHPGKTIFIKTPHATADKLSLNPHAFLVGCLIPAMHFHEKRIKMDEKICPTLLEGLNIAMAITQVWSKGDYTPLKIETDVLDHALFSDNRHAGMVMSGGMDSLAALRLNRLRYPASHPGSIKEGLFIHGFDIGGVVERGMKYHVYDRAVTAITRITDAADVELVPVYTNIRHLCDNRVLWLENFFGAVLASISHAFAKVLHMVYIGSCYDVSYLHPNASHPLRDPEYSSHDMRIRHRDHDQSRLDKIKIVAGWEVALNNFRVCLANVPHRLNCGVCEKCVRTMIELLAIGALDKTDAFVENDVTPDMIAKYDITIRKRPPYYQAVLPLLRKQGRMDLVNTIEKLLNKQKSLKL</sequence>
<organism evidence="1 2">
    <name type="scientific">Desulfocicer vacuolatum DSM 3385</name>
    <dbReference type="NCBI Taxonomy" id="1121400"/>
    <lineage>
        <taxon>Bacteria</taxon>
        <taxon>Pseudomonadati</taxon>
        <taxon>Thermodesulfobacteriota</taxon>
        <taxon>Desulfobacteria</taxon>
        <taxon>Desulfobacterales</taxon>
        <taxon>Desulfobacteraceae</taxon>
        <taxon>Desulfocicer</taxon>
    </lineage>
</organism>
<evidence type="ECO:0000313" key="2">
    <source>
        <dbReference type="Proteomes" id="UP000192418"/>
    </source>
</evidence>
<reference evidence="1 2" key="1">
    <citation type="submission" date="2017-04" db="EMBL/GenBank/DDBJ databases">
        <authorList>
            <person name="Afonso C.L."/>
            <person name="Miller P.J."/>
            <person name="Scott M.A."/>
            <person name="Spackman E."/>
            <person name="Goraichik I."/>
            <person name="Dimitrov K.M."/>
            <person name="Suarez D.L."/>
            <person name="Swayne D.E."/>
        </authorList>
    </citation>
    <scope>NUCLEOTIDE SEQUENCE [LARGE SCALE GENOMIC DNA]</scope>
    <source>
        <strain evidence="1 2">DSM 3385</strain>
    </source>
</reference>
<gene>
    <name evidence="1" type="ORF">SAMN02746065_11483</name>
</gene>